<sequence length="40" mass="4543">MNNLEMHKPSPILINSKGLQDSFNEFDSYPNHLELQVGGK</sequence>
<gene>
    <name evidence="1" type="ORF">VchoM_02720</name>
</gene>
<dbReference type="HOGENOM" id="CLU_3298367_0_0_6"/>
<accession>A0A0X1L2F3</accession>
<proteinExistence type="predicted"/>
<reference evidence="1" key="1">
    <citation type="submission" date="2005-09" db="EMBL/GenBank/DDBJ databases">
        <title>Annotation of Vibrio cholerae MO10.</title>
        <authorList>
            <person name="Colwell R."/>
            <person name="Grim C.J."/>
            <person name="Young S."/>
            <person name="Jaffe D."/>
            <person name="Gnerre S."/>
            <person name="Berlin A."/>
            <person name="Heiman D."/>
            <person name="Hepburn T."/>
            <person name="Shea T."/>
            <person name="Sykes S."/>
            <person name="Yandava C."/>
            <person name="Alvarado L."/>
            <person name="Kodira C."/>
            <person name="Borodovsky M."/>
            <person name="Heidelberg J."/>
            <person name="Lander E."/>
            <person name="Galagan J."/>
            <person name="Nusbaum C."/>
            <person name="Birren B."/>
        </authorList>
    </citation>
    <scope>NUCLEOTIDE SEQUENCE [LARGE SCALE GENOMIC DNA]</scope>
    <source>
        <strain evidence="1">MO10</strain>
    </source>
</reference>
<protein>
    <submittedName>
        <fullName evidence="1">Uncharacterized protein</fullName>
    </submittedName>
</protein>
<organism evidence="1">
    <name type="scientific">Vibrio cholerae (strain MO10)</name>
    <dbReference type="NCBI Taxonomy" id="345072"/>
    <lineage>
        <taxon>Bacteria</taxon>
        <taxon>Pseudomonadati</taxon>
        <taxon>Pseudomonadota</taxon>
        <taxon>Gammaproteobacteria</taxon>
        <taxon>Vibrionales</taxon>
        <taxon>Vibrionaceae</taxon>
        <taxon>Vibrio</taxon>
    </lineage>
</organism>
<dbReference type="EMBL" id="DS990137">
    <property type="protein sequence ID" value="EET24693.1"/>
    <property type="molecule type" value="Genomic_DNA"/>
</dbReference>
<evidence type="ECO:0000313" key="1">
    <source>
        <dbReference type="EMBL" id="EET24693.1"/>
    </source>
</evidence>
<dbReference type="Proteomes" id="UP000004687">
    <property type="component" value="Unassembled WGS sequence"/>
</dbReference>
<reference evidence="1" key="2">
    <citation type="submission" date="2008-07" db="EMBL/GenBank/DDBJ databases">
        <authorList>
            <consortium name="Broad Institute Genome Sequencing Platform"/>
            <person name="Colwell R."/>
            <person name="Grim C.J."/>
            <person name="Young S."/>
            <person name="Jaffe D."/>
            <person name="Gnerre S."/>
            <person name="Berlin A."/>
            <person name="Heiman D."/>
            <person name="Hepburn T."/>
            <person name="Shea T."/>
            <person name="Sykes S."/>
            <person name="Alvarado L."/>
            <person name="Kodira C."/>
            <person name="Heidelberg J."/>
            <person name="Lander E."/>
            <person name="Galagan J."/>
            <person name="Nusbaum C."/>
            <person name="Birren B."/>
        </authorList>
    </citation>
    <scope>NUCLEOTIDE SEQUENCE [LARGE SCALE GENOMIC DNA]</scope>
    <source>
        <strain evidence="1">MO10</strain>
    </source>
</reference>
<dbReference type="AlphaFoldDB" id="A0A0X1L2F3"/>
<name>A0A0X1L2F3_VIBCO</name>